<keyword evidence="1" id="KW-0808">Transferase</keyword>
<dbReference type="InterPro" id="IPR029063">
    <property type="entry name" value="SAM-dependent_MTases_sf"/>
</dbReference>
<reference evidence="1" key="2">
    <citation type="journal article" date="2014" name="ISME J.">
        <title>Microbial stratification in low pH oxic and suboxic macroscopic growths along an acid mine drainage.</title>
        <authorList>
            <person name="Mendez-Garcia C."/>
            <person name="Mesa V."/>
            <person name="Sprenger R.R."/>
            <person name="Richter M."/>
            <person name="Diez M.S."/>
            <person name="Solano J."/>
            <person name="Bargiela R."/>
            <person name="Golyshina O.V."/>
            <person name="Manteca A."/>
            <person name="Ramos J.L."/>
            <person name="Gallego J.R."/>
            <person name="Llorente I."/>
            <person name="Martins Dos Santos V.A."/>
            <person name="Jensen O.N."/>
            <person name="Pelaez A.I."/>
            <person name="Sanchez J."/>
            <person name="Ferrer M."/>
        </authorList>
    </citation>
    <scope>NUCLEOTIDE SEQUENCE</scope>
</reference>
<comment type="caution">
    <text evidence="1">The sequence shown here is derived from an EMBL/GenBank/DDBJ whole genome shotgun (WGS) entry which is preliminary data.</text>
</comment>
<dbReference type="GO" id="GO:0032259">
    <property type="term" value="P:methylation"/>
    <property type="evidence" value="ECO:0007669"/>
    <property type="project" value="UniProtKB-KW"/>
</dbReference>
<dbReference type="SUPFAM" id="SSF53335">
    <property type="entry name" value="S-adenosyl-L-methionine-dependent methyltransferases"/>
    <property type="match status" value="1"/>
</dbReference>
<name>T0ZFI3_9ZZZZ</name>
<gene>
    <name evidence="1" type="ORF">B1B_13719</name>
</gene>
<dbReference type="GO" id="GO:0009007">
    <property type="term" value="F:site-specific DNA-methyltransferase (adenine-specific) activity"/>
    <property type="evidence" value="ECO:0007669"/>
    <property type="project" value="UniProtKB-EC"/>
</dbReference>
<reference evidence="1" key="1">
    <citation type="submission" date="2013-08" db="EMBL/GenBank/DDBJ databases">
        <authorList>
            <person name="Mendez C."/>
            <person name="Richter M."/>
            <person name="Ferrer M."/>
            <person name="Sanchez J."/>
        </authorList>
    </citation>
    <scope>NUCLEOTIDE SEQUENCE</scope>
</reference>
<proteinExistence type="predicted"/>
<dbReference type="EMBL" id="AUZY01009043">
    <property type="protein sequence ID" value="EQD43633.1"/>
    <property type="molecule type" value="Genomic_DNA"/>
</dbReference>
<keyword evidence="1" id="KW-0489">Methyltransferase</keyword>
<evidence type="ECO:0000313" key="1">
    <source>
        <dbReference type="EMBL" id="EQD43633.1"/>
    </source>
</evidence>
<feature type="non-terminal residue" evidence="1">
    <location>
        <position position="1"/>
    </location>
</feature>
<dbReference type="Gene3D" id="3.40.50.150">
    <property type="entry name" value="Vaccinia Virus protein VP39"/>
    <property type="match status" value="1"/>
</dbReference>
<sequence length="116" mass="12611">PEQLEFLANIVRLYRGEAPEAEAGSAALLAEKFPEGRYRDVAGLCKAATCAEIEAQGWSLNPGRYVGVGERAADGFDFKERLEELNETLTALNSEAEMLQALINEHVTALLESPTS</sequence>
<organism evidence="1">
    <name type="scientific">mine drainage metagenome</name>
    <dbReference type="NCBI Taxonomy" id="410659"/>
    <lineage>
        <taxon>unclassified sequences</taxon>
        <taxon>metagenomes</taxon>
        <taxon>ecological metagenomes</taxon>
    </lineage>
</organism>
<dbReference type="EC" id="2.1.1.72" evidence="1"/>
<protein>
    <submittedName>
        <fullName evidence="1">N-6 DNA methylase</fullName>
        <ecNumber evidence="1">2.1.1.72</ecNumber>
    </submittedName>
</protein>
<accession>T0ZFI3</accession>
<dbReference type="AlphaFoldDB" id="T0ZFI3"/>